<comment type="caution">
    <text evidence="2">The sequence shown here is derived from an EMBL/GenBank/DDBJ whole genome shotgun (WGS) entry which is preliminary data.</text>
</comment>
<evidence type="ECO:0000313" key="3">
    <source>
        <dbReference type="Proteomes" id="UP001529510"/>
    </source>
</evidence>
<dbReference type="AlphaFoldDB" id="A0ABD0RQM8"/>
<accession>A0ABD0RQM8</accession>
<feature type="non-terminal residue" evidence="2">
    <location>
        <position position="1"/>
    </location>
</feature>
<evidence type="ECO:0000313" key="2">
    <source>
        <dbReference type="EMBL" id="KAL0200839.1"/>
    </source>
</evidence>
<evidence type="ECO:0000256" key="1">
    <source>
        <dbReference type="SAM" id="MobiDB-lite"/>
    </source>
</evidence>
<gene>
    <name evidence="2" type="ORF">M9458_004026</name>
</gene>
<protein>
    <submittedName>
        <fullName evidence="2">Uncharacterized protein</fullName>
    </submittedName>
</protein>
<proteinExistence type="predicted"/>
<sequence>PSRTACASCGTCRTGWRQRRLRGSRWDRRSWTGFCAPMPAGRMRRAPAAGARRKRKRRATI</sequence>
<reference evidence="2 3" key="1">
    <citation type="submission" date="2024-05" db="EMBL/GenBank/DDBJ databases">
        <title>Genome sequencing and assembly of Indian major carp, Cirrhinus mrigala (Hamilton, 1822).</title>
        <authorList>
            <person name="Mohindra V."/>
            <person name="Chowdhury L.M."/>
            <person name="Lal K."/>
            <person name="Jena J.K."/>
        </authorList>
    </citation>
    <scope>NUCLEOTIDE SEQUENCE [LARGE SCALE GENOMIC DNA]</scope>
    <source>
        <strain evidence="2">CM1030</strain>
        <tissue evidence="2">Blood</tissue>
    </source>
</reference>
<feature type="region of interest" description="Disordered" evidence="1">
    <location>
        <begin position="37"/>
        <end position="61"/>
    </location>
</feature>
<dbReference type="EMBL" id="JAMKFB020000002">
    <property type="protein sequence ID" value="KAL0200839.1"/>
    <property type="molecule type" value="Genomic_DNA"/>
</dbReference>
<name>A0ABD0RQM8_CIRMR</name>
<dbReference type="Proteomes" id="UP001529510">
    <property type="component" value="Unassembled WGS sequence"/>
</dbReference>
<organism evidence="2 3">
    <name type="scientific">Cirrhinus mrigala</name>
    <name type="common">Mrigala</name>
    <dbReference type="NCBI Taxonomy" id="683832"/>
    <lineage>
        <taxon>Eukaryota</taxon>
        <taxon>Metazoa</taxon>
        <taxon>Chordata</taxon>
        <taxon>Craniata</taxon>
        <taxon>Vertebrata</taxon>
        <taxon>Euteleostomi</taxon>
        <taxon>Actinopterygii</taxon>
        <taxon>Neopterygii</taxon>
        <taxon>Teleostei</taxon>
        <taxon>Ostariophysi</taxon>
        <taxon>Cypriniformes</taxon>
        <taxon>Cyprinidae</taxon>
        <taxon>Labeoninae</taxon>
        <taxon>Labeonini</taxon>
        <taxon>Cirrhinus</taxon>
    </lineage>
</organism>
<feature type="non-terminal residue" evidence="2">
    <location>
        <position position="61"/>
    </location>
</feature>
<feature type="compositionally biased region" description="Low complexity" evidence="1">
    <location>
        <begin position="37"/>
        <end position="50"/>
    </location>
</feature>
<feature type="compositionally biased region" description="Basic residues" evidence="1">
    <location>
        <begin position="51"/>
        <end position="61"/>
    </location>
</feature>
<keyword evidence="3" id="KW-1185">Reference proteome</keyword>